<reference evidence="14" key="1">
    <citation type="submission" date="2022-07" db="EMBL/GenBank/DDBJ databases">
        <authorList>
            <person name="Criscuolo A."/>
        </authorList>
    </citation>
    <scope>NUCLEOTIDE SEQUENCE</scope>
    <source>
        <strain evidence="14">CIP103197</strain>
    </source>
</reference>
<keyword evidence="11" id="KW-0407">Ion channel</keyword>
<feature type="transmembrane region" description="Helical" evidence="12">
    <location>
        <begin position="192"/>
        <end position="208"/>
    </location>
</feature>
<evidence type="ECO:0000256" key="10">
    <source>
        <dbReference type="ARBA" id="ARBA00023136"/>
    </source>
</evidence>
<dbReference type="Proteomes" id="UP001152447">
    <property type="component" value="Unassembled WGS sequence"/>
</dbReference>
<feature type="transmembrane region" description="Helical" evidence="12">
    <location>
        <begin position="57"/>
        <end position="77"/>
    </location>
</feature>
<evidence type="ECO:0000256" key="7">
    <source>
        <dbReference type="ARBA" id="ARBA00022958"/>
    </source>
</evidence>
<keyword evidence="7" id="KW-0630">Potassium</keyword>
<accession>A0A9W4QYG7</accession>
<evidence type="ECO:0000259" key="13">
    <source>
        <dbReference type="Pfam" id="PF00520"/>
    </source>
</evidence>
<dbReference type="Gene3D" id="1.20.120.350">
    <property type="entry name" value="Voltage-gated potassium channels. Chain C"/>
    <property type="match status" value="1"/>
</dbReference>
<evidence type="ECO:0000256" key="5">
    <source>
        <dbReference type="ARBA" id="ARBA00022826"/>
    </source>
</evidence>
<keyword evidence="15" id="KW-1185">Reference proteome</keyword>
<dbReference type="InterPro" id="IPR028325">
    <property type="entry name" value="VG_K_chnl"/>
</dbReference>
<dbReference type="GO" id="GO:0001508">
    <property type="term" value="P:action potential"/>
    <property type="evidence" value="ECO:0007669"/>
    <property type="project" value="TreeGrafter"/>
</dbReference>
<dbReference type="SUPFAM" id="SSF81324">
    <property type="entry name" value="Voltage-gated potassium channels"/>
    <property type="match status" value="1"/>
</dbReference>
<keyword evidence="8 12" id="KW-1133">Transmembrane helix</keyword>
<dbReference type="InterPro" id="IPR005821">
    <property type="entry name" value="Ion_trans_dom"/>
</dbReference>
<evidence type="ECO:0000256" key="3">
    <source>
        <dbReference type="ARBA" id="ARBA00022538"/>
    </source>
</evidence>
<evidence type="ECO:0000256" key="6">
    <source>
        <dbReference type="ARBA" id="ARBA00022882"/>
    </source>
</evidence>
<dbReference type="GO" id="GO:0008076">
    <property type="term" value="C:voltage-gated potassium channel complex"/>
    <property type="evidence" value="ECO:0007669"/>
    <property type="project" value="InterPro"/>
</dbReference>
<keyword evidence="9" id="KW-0406">Ion transport</keyword>
<keyword evidence="3" id="KW-0633">Potassium transport</keyword>
<feature type="transmembrane region" description="Helical" evidence="12">
    <location>
        <begin position="220"/>
        <end position="242"/>
    </location>
</feature>
<evidence type="ECO:0000313" key="15">
    <source>
        <dbReference type="Proteomes" id="UP001152447"/>
    </source>
</evidence>
<keyword evidence="2" id="KW-0813">Transport</keyword>
<evidence type="ECO:0000256" key="11">
    <source>
        <dbReference type="ARBA" id="ARBA00023303"/>
    </source>
</evidence>
<feature type="transmembrane region" description="Helical" evidence="12">
    <location>
        <begin position="159"/>
        <end position="180"/>
    </location>
</feature>
<feature type="domain" description="Ion transport" evidence="13">
    <location>
        <begin position="24"/>
        <end position="251"/>
    </location>
</feature>
<evidence type="ECO:0000256" key="1">
    <source>
        <dbReference type="ARBA" id="ARBA00004141"/>
    </source>
</evidence>
<evidence type="ECO:0000256" key="9">
    <source>
        <dbReference type="ARBA" id="ARBA00023065"/>
    </source>
</evidence>
<evidence type="ECO:0000256" key="4">
    <source>
        <dbReference type="ARBA" id="ARBA00022692"/>
    </source>
</evidence>
<evidence type="ECO:0000256" key="12">
    <source>
        <dbReference type="SAM" id="Phobius"/>
    </source>
</evidence>
<dbReference type="InterPro" id="IPR027359">
    <property type="entry name" value="Volt_channel_dom_sf"/>
</dbReference>
<feature type="transmembrane region" description="Helical" evidence="12">
    <location>
        <begin position="98"/>
        <end position="122"/>
    </location>
</feature>
<organism evidence="14 15">
    <name type="scientific">Pseudoalteromonas haloplanktis</name>
    <name type="common">Alteromonas haloplanktis</name>
    <dbReference type="NCBI Taxonomy" id="228"/>
    <lineage>
        <taxon>Bacteria</taxon>
        <taxon>Pseudomonadati</taxon>
        <taxon>Pseudomonadota</taxon>
        <taxon>Gammaproteobacteria</taxon>
        <taxon>Alteromonadales</taxon>
        <taxon>Pseudoalteromonadaceae</taxon>
        <taxon>Pseudoalteromonas</taxon>
    </lineage>
</organism>
<keyword evidence="4 12" id="KW-0812">Transmembrane</keyword>
<gene>
    <name evidence="14" type="ORF">PSEHALCIP103_01959</name>
</gene>
<keyword evidence="5" id="KW-0631">Potassium channel</keyword>
<dbReference type="GO" id="GO:0005249">
    <property type="term" value="F:voltage-gated potassium channel activity"/>
    <property type="evidence" value="ECO:0007669"/>
    <property type="project" value="InterPro"/>
</dbReference>
<evidence type="ECO:0000256" key="2">
    <source>
        <dbReference type="ARBA" id="ARBA00022448"/>
    </source>
</evidence>
<dbReference type="PRINTS" id="PR00169">
    <property type="entry name" value="KCHANNEL"/>
</dbReference>
<sequence>MRKLRQTINQVFEASGKYQRAGHILDVILISIIMINVVAIVLESVHSIATEYYSEFLMLELVSVAIFSAEYLIRAWTCVDRVKYASMNCSNTQKRIRYILSPLAIIDLIAILPSLLMFFFAIDLRFLRVLRLLRVFKLTRYSRAMQLLLQAFIDESSSLLAAFFIMSVVLILASCGIYLLEHDIQPDKFGSIPAAMWWAMATLTTVGYGDVVPITPIGKLFGGVITLVSMGMVAIPTGLLASSFSEQVRKRRQLFEDATHEKITDGKLTDEQMHHLEELRYKLGLSKLEANKAIKAELNKRSSHLFCRHCGKRP</sequence>
<name>A0A9W4QYG7_PSEHA</name>
<feature type="transmembrane region" description="Helical" evidence="12">
    <location>
        <begin position="21"/>
        <end position="42"/>
    </location>
</feature>
<proteinExistence type="predicted"/>
<dbReference type="PANTHER" id="PTHR11537:SF254">
    <property type="entry name" value="POTASSIUM VOLTAGE-GATED CHANNEL PROTEIN SHAB"/>
    <property type="match status" value="1"/>
</dbReference>
<comment type="caution">
    <text evidence="14">The sequence shown here is derived from an EMBL/GenBank/DDBJ whole genome shotgun (WGS) entry which is preliminary data.</text>
</comment>
<dbReference type="EMBL" id="CAMAPB010000025">
    <property type="protein sequence ID" value="CAH9058921.1"/>
    <property type="molecule type" value="Genomic_DNA"/>
</dbReference>
<comment type="subcellular location">
    <subcellularLocation>
        <location evidence="1">Membrane</location>
        <topology evidence="1">Multi-pass membrane protein</topology>
    </subcellularLocation>
</comment>
<dbReference type="Pfam" id="PF00520">
    <property type="entry name" value="Ion_trans"/>
    <property type="match status" value="1"/>
</dbReference>
<dbReference type="AlphaFoldDB" id="A0A9W4QYG7"/>
<evidence type="ECO:0000313" key="14">
    <source>
        <dbReference type="EMBL" id="CAH9058921.1"/>
    </source>
</evidence>
<dbReference type="PANTHER" id="PTHR11537">
    <property type="entry name" value="VOLTAGE-GATED POTASSIUM CHANNEL"/>
    <property type="match status" value="1"/>
</dbReference>
<dbReference type="Gene3D" id="1.10.287.70">
    <property type="match status" value="1"/>
</dbReference>
<evidence type="ECO:0000256" key="8">
    <source>
        <dbReference type="ARBA" id="ARBA00022989"/>
    </source>
</evidence>
<keyword evidence="10 12" id="KW-0472">Membrane</keyword>
<keyword evidence="6" id="KW-0851">Voltage-gated channel</keyword>
<dbReference type="RefSeq" id="WP_262976710.1">
    <property type="nucleotide sequence ID" value="NZ_CAMAPB010000025.1"/>
</dbReference>
<protein>
    <recommendedName>
        <fullName evidence="13">Ion transport domain-containing protein</fullName>
    </recommendedName>
</protein>